<dbReference type="Pfam" id="PF06564">
    <property type="entry name" value="CBP_BcsQ"/>
    <property type="match status" value="1"/>
</dbReference>
<dbReference type="InterPro" id="IPR050625">
    <property type="entry name" value="ParA/MinD_ATPase"/>
</dbReference>
<dbReference type="SUPFAM" id="SSF52540">
    <property type="entry name" value="P-loop containing nucleoside triphosphate hydrolases"/>
    <property type="match status" value="1"/>
</dbReference>
<keyword evidence="1" id="KW-0547">Nucleotide-binding</keyword>
<protein>
    <recommendedName>
        <fullName evidence="5">Cellulose synthase operon protein YhjQ</fullName>
    </recommendedName>
</protein>
<dbReference type="PANTHER" id="PTHR43384">
    <property type="entry name" value="SEPTUM SITE-DETERMINING PROTEIN MIND HOMOLOG, CHLOROPLASTIC-RELATED"/>
    <property type="match status" value="1"/>
</dbReference>
<dbReference type="STRING" id="1458275.AZ34_04295"/>
<dbReference type="EMBL" id="JEMG01000001">
    <property type="protein sequence ID" value="EYC52797.1"/>
    <property type="molecule type" value="Genomic_DNA"/>
</dbReference>
<evidence type="ECO:0008006" key="5">
    <source>
        <dbReference type="Google" id="ProtNLM"/>
    </source>
</evidence>
<dbReference type="eggNOG" id="COG0455">
    <property type="taxonomic scope" value="Bacteria"/>
</dbReference>
<dbReference type="AlphaFoldDB" id="A0A016XMI7"/>
<evidence type="ECO:0000256" key="2">
    <source>
        <dbReference type="ARBA" id="ARBA00022840"/>
    </source>
</evidence>
<dbReference type="InterPro" id="IPR027417">
    <property type="entry name" value="P-loop_NTPase"/>
</dbReference>
<reference evidence="3 4" key="1">
    <citation type="submission" date="2014-02" db="EMBL/GenBank/DDBJ databases">
        <title>Draft Genome of Hylemonella gracilis isolated from the Niagara River.</title>
        <authorList>
            <person name="Pawlowski D.R."/>
            <person name="Koudelka G.B."/>
        </authorList>
    </citation>
    <scope>NUCLEOTIDE SEQUENCE [LARGE SCALE GENOMIC DNA]</scope>
    <source>
        <strain evidence="3 4">Niagara R</strain>
    </source>
</reference>
<name>A0A016XMI7_9BURK</name>
<comment type="caution">
    <text evidence="3">The sequence shown here is derived from an EMBL/GenBank/DDBJ whole genome shotgun (WGS) entry which is preliminary data.</text>
</comment>
<evidence type="ECO:0000313" key="3">
    <source>
        <dbReference type="EMBL" id="EYC52797.1"/>
    </source>
</evidence>
<dbReference type="GO" id="GO:0005524">
    <property type="term" value="F:ATP binding"/>
    <property type="evidence" value="ECO:0007669"/>
    <property type="project" value="UniProtKB-KW"/>
</dbReference>
<dbReference type="GO" id="GO:0051782">
    <property type="term" value="P:negative regulation of cell division"/>
    <property type="evidence" value="ECO:0007669"/>
    <property type="project" value="TreeGrafter"/>
</dbReference>
<dbReference type="InterPro" id="IPR017746">
    <property type="entry name" value="Cellulose_synthase_operon_BcsQ"/>
</dbReference>
<accession>A0A016XMI7</accession>
<dbReference type="NCBIfam" id="TIGR03371">
    <property type="entry name" value="cellulose_yhjQ"/>
    <property type="match status" value="1"/>
</dbReference>
<proteinExistence type="predicted"/>
<sequence>MRVVAVLGATGGAGATTTVAHLASALAAQPRTALALDVCPANALRLHFGMAWAEEGGWARHVLDGQDWQTAAWRDSQGRHFLPFGTLDEGRALAGLAQWLGERPGWLRDRLGELQFEDGAVVVCDAPAGPSAWRDQVLAAADLVLMLCAPDTLSYAHATRFVDRARHQGFGGRASPEVVIVLNGFDPARQLDRDIALLLRTQYKPVFSPVLVHRDESLREALACKQTVFDFAPRSQAAHDHAALGTWTLARLGQIVQGMQGGQALAPAPEQRA</sequence>
<dbReference type="GO" id="GO:0016887">
    <property type="term" value="F:ATP hydrolysis activity"/>
    <property type="evidence" value="ECO:0007669"/>
    <property type="project" value="TreeGrafter"/>
</dbReference>
<dbReference type="GO" id="GO:0009898">
    <property type="term" value="C:cytoplasmic side of plasma membrane"/>
    <property type="evidence" value="ECO:0007669"/>
    <property type="project" value="TreeGrafter"/>
</dbReference>
<evidence type="ECO:0000256" key="1">
    <source>
        <dbReference type="ARBA" id="ARBA00022741"/>
    </source>
</evidence>
<dbReference type="Proteomes" id="UP000023268">
    <property type="component" value="Unassembled WGS sequence"/>
</dbReference>
<dbReference type="Gene3D" id="3.40.50.300">
    <property type="entry name" value="P-loop containing nucleotide triphosphate hydrolases"/>
    <property type="match status" value="1"/>
</dbReference>
<organism evidence="3 4">
    <name type="scientific">Hylemonella gracilis str. Niagara R</name>
    <dbReference type="NCBI Taxonomy" id="1458275"/>
    <lineage>
        <taxon>Bacteria</taxon>
        <taxon>Pseudomonadati</taxon>
        <taxon>Pseudomonadota</taxon>
        <taxon>Betaproteobacteria</taxon>
        <taxon>Burkholderiales</taxon>
        <taxon>Comamonadaceae</taxon>
        <taxon>Hylemonella</taxon>
    </lineage>
</organism>
<dbReference type="RefSeq" id="WP_035605132.1">
    <property type="nucleotide sequence ID" value="NZ_JEMG01000001.1"/>
</dbReference>
<dbReference type="OrthoDB" id="5288747at2"/>
<gene>
    <name evidence="3" type="ORF">AZ34_04295</name>
</gene>
<dbReference type="PANTHER" id="PTHR43384:SF6">
    <property type="entry name" value="SEPTUM SITE-DETERMINING PROTEIN MIND HOMOLOG, CHLOROPLASTIC"/>
    <property type="match status" value="1"/>
</dbReference>
<keyword evidence="2" id="KW-0067">ATP-binding</keyword>
<evidence type="ECO:0000313" key="4">
    <source>
        <dbReference type="Proteomes" id="UP000023268"/>
    </source>
</evidence>
<dbReference type="GO" id="GO:0005829">
    <property type="term" value="C:cytosol"/>
    <property type="evidence" value="ECO:0007669"/>
    <property type="project" value="TreeGrafter"/>
</dbReference>